<dbReference type="EMBL" id="CP163445">
    <property type="protein sequence ID" value="XDQ82730.1"/>
    <property type="molecule type" value="Genomic_DNA"/>
</dbReference>
<gene>
    <name evidence="2" type="ORF">AB2U05_31630</name>
</gene>
<evidence type="ECO:0000259" key="1">
    <source>
        <dbReference type="Pfam" id="PF26607"/>
    </source>
</evidence>
<dbReference type="Pfam" id="PF26607">
    <property type="entry name" value="DUF8189"/>
    <property type="match status" value="1"/>
</dbReference>
<dbReference type="AlphaFoldDB" id="A0AB39TUA2"/>
<dbReference type="RefSeq" id="WP_052707529.1">
    <property type="nucleotide sequence ID" value="NZ_CP163445.1"/>
</dbReference>
<dbReference type="InterPro" id="IPR058502">
    <property type="entry name" value="PLL-like_beta-prop"/>
</dbReference>
<protein>
    <recommendedName>
        <fullName evidence="1">PLL-like beta propeller domain-containing protein</fullName>
    </recommendedName>
</protein>
<proteinExistence type="predicted"/>
<evidence type="ECO:0000313" key="2">
    <source>
        <dbReference type="EMBL" id="XDQ82730.1"/>
    </source>
</evidence>
<accession>A0AB39TUA2</accession>
<name>A0AB39TUA2_9ACTN</name>
<dbReference type="CDD" id="cd22954">
    <property type="entry name" value="PLL_lectin"/>
    <property type="match status" value="1"/>
</dbReference>
<dbReference type="SUPFAM" id="SSF89372">
    <property type="entry name" value="Fucose-specific lectin"/>
    <property type="match status" value="1"/>
</dbReference>
<dbReference type="Gene3D" id="2.120.10.70">
    <property type="entry name" value="Fucose-specific lectin"/>
    <property type="match status" value="1"/>
</dbReference>
<reference evidence="2" key="1">
    <citation type="submission" date="2024-07" db="EMBL/GenBank/DDBJ databases">
        <authorList>
            <person name="Yu S.T."/>
        </authorList>
    </citation>
    <scope>NUCLEOTIDE SEQUENCE</scope>
    <source>
        <strain evidence="2">Y1</strain>
    </source>
</reference>
<organism evidence="2">
    <name type="scientific">Streptomyces sp. Y1</name>
    <dbReference type="NCBI Taxonomy" id="3238634"/>
    <lineage>
        <taxon>Bacteria</taxon>
        <taxon>Bacillati</taxon>
        <taxon>Actinomycetota</taxon>
        <taxon>Actinomycetes</taxon>
        <taxon>Kitasatosporales</taxon>
        <taxon>Streptomycetaceae</taxon>
        <taxon>Streptomyces</taxon>
    </lineage>
</organism>
<feature type="domain" description="PLL-like beta propeller" evidence="1">
    <location>
        <begin position="4"/>
        <end position="298"/>
    </location>
</feature>
<sequence>MANQRPAVVSNQDGRLQVFVNTDGTVSTDAQTAPSNGWSGWQNIGGNINRDPLVSDPAAVLKPDGNLYVFAIGSKADLRTTNTTSPGGGWSGWQSLGGGPSGGLYVHANPCAVARPDGGVQVFAQGVDGSVDTIWVTAEGEWTGWQSLGSPLAGSPAAARNQDGLLQAFVLGANSADMQTCYQFPPSSPHAVGGWTPLHSLGGDFPIGCAGAAVNQDGRLEAFSIGRSNDLQHAWQTAPNDPDSWTGFASLGGGLVGDPGIGRNADGRLEAFGLVLHSAIHHIWQVSPGSSWSSWSTL</sequence>